<organism evidence="7 8">
    <name type="scientific">PS1 clade bacterium</name>
    <dbReference type="NCBI Taxonomy" id="2175152"/>
    <lineage>
        <taxon>Bacteria</taxon>
        <taxon>Pseudomonadati</taxon>
        <taxon>Pseudomonadota</taxon>
        <taxon>Alphaproteobacteria</taxon>
        <taxon>PS1 clade</taxon>
    </lineage>
</organism>
<dbReference type="InterPro" id="IPR027359">
    <property type="entry name" value="Volt_channel_dom_sf"/>
</dbReference>
<dbReference type="Gene3D" id="1.10.287.70">
    <property type="match status" value="1"/>
</dbReference>
<dbReference type="InterPro" id="IPR005821">
    <property type="entry name" value="Ion_trans_dom"/>
</dbReference>
<dbReference type="Proteomes" id="UP000253570">
    <property type="component" value="Unassembled WGS sequence"/>
</dbReference>
<feature type="transmembrane region" description="Helical" evidence="5">
    <location>
        <begin position="41"/>
        <end position="66"/>
    </location>
</feature>
<evidence type="ECO:0000256" key="1">
    <source>
        <dbReference type="ARBA" id="ARBA00004141"/>
    </source>
</evidence>
<keyword evidence="3 5" id="KW-1133">Transmembrane helix</keyword>
<name>A0A368DSZ7_9PROT</name>
<evidence type="ECO:0000256" key="3">
    <source>
        <dbReference type="ARBA" id="ARBA00022989"/>
    </source>
</evidence>
<keyword evidence="4 5" id="KW-0472">Membrane</keyword>
<dbReference type="PANTHER" id="PTHR10037">
    <property type="entry name" value="VOLTAGE-GATED CATION CHANNEL CALCIUM AND SODIUM"/>
    <property type="match status" value="1"/>
</dbReference>
<dbReference type="PRINTS" id="PR01433">
    <property type="entry name" value="POLYCYSTIN2"/>
</dbReference>
<evidence type="ECO:0000313" key="7">
    <source>
        <dbReference type="EMBL" id="RCL74341.1"/>
    </source>
</evidence>
<feature type="transmembrane region" description="Helical" evidence="5">
    <location>
        <begin position="195"/>
        <end position="221"/>
    </location>
</feature>
<evidence type="ECO:0000256" key="2">
    <source>
        <dbReference type="ARBA" id="ARBA00022692"/>
    </source>
</evidence>
<dbReference type="GO" id="GO:0005248">
    <property type="term" value="F:voltage-gated sodium channel activity"/>
    <property type="evidence" value="ECO:0007669"/>
    <property type="project" value="TreeGrafter"/>
</dbReference>
<dbReference type="PROSITE" id="PS00430">
    <property type="entry name" value="TONB_DEPENDENT_REC_1"/>
    <property type="match status" value="1"/>
</dbReference>
<reference evidence="7 8" key="1">
    <citation type="journal article" date="2018" name="Microbiome">
        <title>Fine metagenomic profile of the Mediterranean stratified and mixed water columns revealed by assembly and recruitment.</title>
        <authorList>
            <person name="Haro-Moreno J.M."/>
            <person name="Lopez-Perez M."/>
            <person name="De La Torre J.R."/>
            <person name="Picazo A."/>
            <person name="Camacho A."/>
            <person name="Rodriguez-Valera F."/>
        </authorList>
    </citation>
    <scope>NUCLEOTIDE SEQUENCE [LARGE SCALE GENOMIC DNA]</scope>
    <source>
        <strain evidence="7">MED-G57</strain>
    </source>
</reference>
<gene>
    <name evidence="7" type="ORF">DBW71_01040</name>
</gene>
<evidence type="ECO:0000313" key="8">
    <source>
        <dbReference type="Proteomes" id="UP000253570"/>
    </source>
</evidence>
<comment type="subcellular location">
    <subcellularLocation>
        <location evidence="1">Membrane</location>
        <topology evidence="1">Multi-pass membrane protein</topology>
    </subcellularLocation>
</comment>
<dbReference type="SUPFAM" id="SSF81324">
    <property type="entry name" value="Voltage-gated potassium channels"/>
    <property type="match status" value="1"/>
</dbReference>
<dbReference type="GO" id="GO:0001518">
    <property type="term" value="C:voltage-gated sodium channel complex"/>
    <property type="evidence" value="ECO:0007669"/>
    <property type="project" value="TreeGrafter"/>
</dbReference>
<dbReference type="EMBL" id="QOQD01000002">
    <property type="protein sequence ID" value="RCL74341.1"/>
    <property type="molecule type" value="Genomic_DNA"/>
</dbReference>
<dbReference type="InterPro" id="IPR010916">
    <property type="entry name" value="TonB_box_CS"/>
</dbReference>
<evidence type="ECO:0000259" key="6">
    <source>
        <dbReference type="Pfam" id="PF00520"/>
    </source>
</evidence>
<feature type="transmembrane region" description="Helical" evidence="5">
    <location>
        <begin position="78"/>
        <end position="95"/>
    </location>
</feature>
<dbReference type="Gene3D" id="1.20.120.350">
    <property type="entry name" value="Voltage-gated potassium channels. Chain C"/>
    <property type="match status" value="1"/>
</dbReference>
<evidence type="ECO:0000256" key="4">
    <source>
        <dbReference type="ARBA" id="ARBA00023136"/>
    </source>
</evidence>
<comment type="caution">
    <text evidence="7">The sequence shown here is derived from an EMBL/GenBank/DDBJ whole genome shotgun (WGS) entry which is preliminary data.</text>
</comment>
<keyword evidence="2 5" id="KW-0812">Transmembrane</keyword>
<dbReference type="InterPro" id="IPR003915">
    <property type="entry name" value="PKD_2"/>
</dbReference>
<proteinExistence type="predicted"/>
<feature type="transmembrane region" description="Helical" evidence="5">
    <location>
        <begin position="134"/>
        <end position="157"/>
    </location>
</feature>
<accession>A0A368DSZ7</accession>
<feature type="transmembrane region" description="Helical" evidence="5">
    <location>
        <begin position="14"/>
        <end position="35"/>
    </location>
</feature>
<feature type="domain" description="Ion transport" evidence="6">
    <location>
        <begin position="12"/>
        <end position="230"/>
    </location>
</feature>
<dbReference type="GO" id="GO:0005509">
    <property type="term" value="F:calcium ion binding"/>
    <property type="evidence" value="ECO:0007669"/>
    <property type="project" value="InterPro"/>
</dbReference>
<evidence type="ECO:0000256" key="5">
    <source>
        <dbReference type="SAM" id="Phobius"/>
    </source>
</evidence>
<dbReference type="AlphaFoldDB" id="A0A368DSZ7"/>
<dbReference type="PANTHER" id="PTHR10037:SF62">
    <property type="entry name" value="SODIUM CHANNEL PROTEIN 60E"/>
    <property type="match status" value="1"/>
</dbReference>
<protein>
    <submittedName>
        <fullName evidence="7">Ion transporter</fullName>
    </submittedName>
</protein>
<dbReference type="InterPro" id="IPR043203">
    <property type="entry name" value="VGCC_Ca_Na"/>
</dbReference>
<dbReference type="Pfam" id="PF00520">
    <property type="entry name" value="Ion_trans"/>
    <property type="match status" value="1"/>
</dbReference>
<sequence length="231" mass="26494">MNRSLFLNIRNHKVFQTFVIFAIILSAFLVGASTYNIPVQILYILHSLDALITIFFVIEISIRFFAEEKKLLFFKEGWNIFDTIIVLASIIPAGPNSSILVLRLLRIFRVLRLISAIPELKELIEALLKSIKRVFYVSLLLFIIIYVYASFGSILFAQSDPSRWGDLGISMITLVQVLTLSSWENVMLPMQELHWWAWIYFYSFVAIGSITILNLIIAVLVDVVANNKSKE</sequence>